<evidence type="ECO:0000313" key="5">
    <source>
        <dbReference type="Proteomes" id="UP000829647"/>
    </source>
</evidence>
<dbReference type="InterPro" id="IPR036691">
    <property type="entry name" value="Endo/exonu/phosph_ase_sf"/>
</dbReference>
<dbReference type="InterPro" id="IPR047971">
    <property type="entry name" value="ExeM-like"/>
</dbReference>
<dbReference type="InterPro" id="IPR005135">
    <property type="entry name" value="Endo/exonuclease/phosphatase"/>
</dbReference>
<feature type="region of interest" description="Disordered" evidence="1">
    <location>
        <begin position="463"/>
        <end position="482"/>
    </location>
</feature>
<proteinExistence type="predicted"/>
<gene>
    <name evidence="4" type="ORF">MWH26_10610</name>
</gene>
<feature type="domain" description="Endonuclease/exonuclease/phosphatase" evidence="3">
    <location>
        <begin position="308"/>
        <end position="556"/>
    </location>
</feature>
<dbReference type="SUPFAM" id="SSF56219">
    <property type="entry name" value="DNase I-like"/>
    <property type="match status" value="1"/>
</dbReference>
<keyword evidence="5" id="KW-1185">Reference proteome</keyword>
<sequence length="699" mass="73772">MRHSHSALIFLLLSCWLHAPASATSGGQPPRKEPAITRIGSIQGSAGAAKPGSYTIQAIVTGIYPGLTPGGFYVQEAAAASDGNPATSDALFVVQPETKVALGDKVQLTGTVQEAGAAPSFDQAVLTEATVTVLSSGNALPAFTTLPLPPYSGAALERYEGMRVQFPVPLTVSDVYTLRQRGELTLTTGGPVYQPTQFIDPNDDPATGTRSTGTSNLAAINAYQAANLDRSILLDDGSAATNPTPVPFLDPTLRTVRVGSTVAQLRGILGYGFGKWRVQPLPGPDAPALVVTRPPVPVFGPLDVKVASYNVLNYFNGDGAGGGFPTPRGAKTPADFVRQRSKIIQGLVQMNPDIIGLTEIENDGTGPASAIQDLVNGLNQAQGPGTYAFVNDGGTTQQPNNTDVIRCAIIYKPAVVAPLGEARVATVTGVFERPPLAQVFTTRRKARPDTLAVVINHFKSKGSGTGVNADQNDGQGGSNDRRRNQANALVQFVNTTVVPAGTKRVVCIGDYNANYEEDPIDIMRAAGLVVVTPPTSASYVFKGLTGSLDHCIVTSNMVGFIDVHKWNINSGEPLFLQFDVAGAATDVSTPFRSSDHDPVLIGVNFAGITPANMNTPRLFVYPKPAAGGRTFTLADLPKNIGPLTLEVLLPQGIPMLRLHGSGSLLQAELNRYTGHLAPGIYEVRLQGRNLNRTQRVMKE</sequence>
<accession>A0ABY4J481</accession>
<dbReference type="PROSITE" id="PS51257">
    <property type="entry name" value="PROKAR_LIPOPROTEIN"/>
    <property type="match status" value="1"/>
</dbReference>
<dbReference type="CDD" id="cd10283">
    <property type="entry name" value="MnuA_DNase1-like"/>
    <property type="match status" value="1"/>
</dbReference>
<reference evidence="4 5" key="1">
    <citation type="submission" date="2022-04" db="EMBL/GenBank/DDBJ databases">
        <title>Hymenobacter sp. isolated from the air.</title>
        <authorList>
            <person name="Won M."/>
            <person name="Lee C.-M."/>
            <person name="Woen H.-Y."/>
            <person name="Kwon S.-W."/>
        </authorList>
    </citation>
    <scope>NUCLEOTIDE SEQUENCE [LARGE SCALE GENOMIC DNA]</scope>
    <source>
        <strain evidence="5">5516 S-25</strain>
    </source>
</reference>
<dbReference type="CDD" id="cd04486">
    <property type="entry name" value="YhcR_OBF_like"/>
    <property type="match status" value="1"/>
</dbReference>
<dbReference type="Gene3D" id="3.60.10.10">
    <property type="entry name" value="Endonuclease/exonuclease/phosphatase"/>
    <property type="match status" value="1"/>
</dbReference>
<feature type="signal peptide" evidence="2">
    <location>
        <begin position="1"/>
        <end position="23"/>
    </location>
</feature>
<keyword evidence="4" id="KW-0255">Endonuclease</keyword>
<organism evidence="4 5">
    <name type="scientific">Hymenobacter sublimis</name>
    <dbReference type="NCBI Taxonomy" id="2933777"/>
    <lineage>
        <taxon>Bacteria</taxon>
        <taxon>Pseudomonadati</taxon>
        <taxon>Bacteroidota</taxon>
        <taxon>Cytophagia</taxon>
        <taxon>Cytophagales</taxon>
        <taxon>Hymenobacteraceae</taxon>
        <taxon>Hymenobacter</taxon>
    </lineage>
</organism>
<evidence type="ECO:0000313" key="4">
    <source>
        <dbReference type="EMBL" id="UPL47649.1"/>
    </source>
</evidence>
<evidence type="ECO:0000259" key="3">
    <source>
        <dbReference type="Pfam" id="PF03372"/>
    </source>
</evidence>
<feature type="chain" id="PRO_5045464680" evidence="2">
    <location>
        <begin position="24"/>
        <end position="699"/>
    </location>
</feature>
<dbReference type="RefSeq" id="WP_247974255.1">
    <property type="nucleotide sequence ID" value="NZ_CP095848.1"/>
</dbReference>
<name>A0ABY4J481_9BACT</name>
<dbReference type="NCBIfam" id="NF033681">
    <property type="entry name" value="ExeM_NucH_DNase"/>
    <property type="match status" value="1"/>
</dbReference>
<dbReference type="EMBL" id="CP095848">
    <property type="protein sequence ID" value="UPL47649.1"/>
    <property type="molecule type" value="Genomic_DNA"/>
</dbReference>
<evidence type="ECO:0000256" key="2">
    <source>
        <dbReference type="SAM" id="SignalP"/>
    </source>
</evidence>
<dbReference type="PANTHER" id="PTHR42834">
    <property type="entry name" value="ENDONUCLEASE/EXONUCLEASE/PHOSPHATASE FAMILY PROTEIN (AFU_ORTHOLOGUE AFUA_3G09210)"/>
    <property type="match status" value="1"/>
</dbReference>
<protein>
    <submittedName>
        <fullName evidence="4">ExeM/NucH family extracellular endonuclease</fullName>
    </submittedName>
</protein>
<feature type="region of interest" description="Disordered" evidence="1">
    <location>
        <begin position="192"/>
        <end position="211"/>
    </location>
</feature>
<keyword evidence="4" id="KW-0378">Hydrolase</keyword>
<dbReference type="Pfam" id="PF03372">
    <property type="entry name" value="Exo_endo_phos"/>
    <property type="match status" value="1"/>
</dbReference>
<dbReference type="PANTHER" id="PTHR42834:SF1">
    <property type="entry name" value="ENDONUCLEASE_EXONUCLEASE_PHOSPHATASE FAMILY PROTEIN (AFU_ORTHOLOGUE AFUA_3G09210)"/>
    <property type="match status" value="1"/>
</dbReference>
<evidence type="ECO:0000256" key="1">
    <source>
        <dbReference type="SAM" id="MobiDB-lite"/>
    </source>
</evidence>
<dbReference type="GO" id="GO:0004519">
    <property type="term" value="F:endonuclease activity"/>
    <property type="evidence" value="ECO:0007669"/>
    <property type="project" value="UniProtKB-KW"/>
</dbReference>
<keyword evidence="2" id="KW-0732">Signal</keyword>
<dbReference type="Proteomes" id="UP000829647">
    <property type="component" value="Chromosome"/>
</dbReference>
<keyword evidence="4" id="KW-0540">Nuclease</keyword>